<proteinExistence type="predicted"/>
<protein>
    <submittedName>
        <fullName evidence="2">Uncharacterized protein</fullName>
    </submittedName>
</protein>
<evidence type="ECO:0000256" key="1">
    <source>
        <dbReference type="SAM" id="MobiDB-lite"/>
    </source>
</evidence>
<comment type="caution">
    <text evidence="2">The sequence shown here is derived from an EMBL/GenBank/DDBJ whole genome shotgun (WGS) entry which is preliminary data.</text>
</comment>
<feature type="region of interest" description="Disordered" evidence="1">
    <location>
        <begin position="1"/>
        <end position="35"/>
    </location>
</feature>
<reference evidence="2 3" key="1">
    <citation type="submission" date="2019-11" db="EMBL/GenBank/DDBJ databases">
        <title>Whole genome sequence of Oryza granulata.</title>
        <authorList>
            <person name="Li W."/>
        </authorList>
    </citation>
    <scope>NUCLEOTIDE SEQUENCE [LARGE SCALE GENOMIC DNA]</scope>
    <source>
        <strain evidence="3">cv. Menghai</strain>
        <tissue evidence="2">Leaf</tissue>
    </source>
</reference>
<organism evidence="2 3">
    <name type="scientific">Oryza meyeriana var. granulata</name>
    <dbReference type="NCBI Taxonomy" id="110450"/>
    <lineage>
        <taxon>Eukaryota</taxon>
        <taxon>Viridiplantae</taxon>
        <taxon>Streptophyta</taxon>
        <taxon>Embryophyta</taxon>
        <taxon>Tracheophyta</taxon>
        <taxon>Spermatophyta</taxon>
        <taxon>Magnoliopsida</taxon>
        <taxon>Liliopsida</taxon>
        <taxon>Poales</taxon>
        <taxon>Poaceae</taxon>
        <taxon>BOP clade</taxon>
        <taxon>Oryzoideae</taxon>
        <taxon>Oryzeae</taxon>
        <taxon>Oryzinae</taxon>
        <taxon>Oryza</taxon>
        <taxon>Oryza meyeriana</taxon>
    </lineage>
</organism>
<name>A0A6G1E3W0_9ORYZ</name>
<accession>A0A6G1E3W0</accession>
<keyword evidence="3" id="KW-1185">Reference proteome</keyword>
<dbReference type="Proteomes" id="UP000479710">
    <property type="component" value="Unassembled WGS sequence"/>
</dbReference>
<dbReference type="EMBL" id="SPHZ02000005">
    <property type="protein sequence ID" value="KAF0919407.1"/>
    <property type="molecule type" value="Genomic_DNA"/>
</dbReference>
<evidence type="ECO:0000313" key="3">
    <source>
        <dbReference type="Proteomes" id="UP000479710"/>
    </source>
</evidence>
<gene>
    <name evidence="2" type="ORF">E2562_029440</name>
</gene>
<sequence length="84" mass="9813">MPVRRLPSPRPSVHRFGGSRCEARRATPPRPMDSLRLDMHHAPRVAPCRRSVLRRLSLPRYRRAPPPILRWLSPCPCLLCLRCR</sequence>
<evidence type="ECO:0000313" key="2">
    <source>
        <dbReference type="EMBL" id="KAF0919407.1"/>
    </source>
</evidence>
<dbReference type="AlphaFoldDB" id="A0A6G1E3W0"/>